<dbReference type="GeneID" id="33314090"/>
<dbReference type="HAMAP" id="MF_01940">
    <property type="entry name" value="RNA_CPDase"/>
    <property type="match status" value="1"/>
</dbReference>
<comment type="similarity">
    <text evidence="2">Belongs to the 2H phosphoesterase superfamily. ThpR family.</text>
</comment>
<dbReference type="GO" id="GO:0004113">
    <property type="term" value="F:2',3'-cyclic-nucleotide 3'-phosphodiesterase activity"/>
    <property type="evidence" value="ECO:0007669"/>
    <property type="project" value="InterPro"/>
</dbReference>
<sequence length="181" mass="20404">MRAFISIDIPDEAAGGITEFQSGMRKQLGVSFAAADKLHITMMFFPDLDSNGLASLASNFSMLKFNRFKVSLNGVGLFTPRIPRVLYIGASSEHGEMQQLYKMMHSLALDKGINFDEKRFVPHLTIGRIKGHVNRIKLLNAIKRFEGYDFGSFICSGFSIKESTFVDRSTEYKDLFTKKLD</sequence>
<protein>
    <recommendedName>
        <fullName evidence="2">RNA 2',3'-cyclic phosphodiesterase</fullName>
        <shortName evidence="2">RNA 2',3'-CPDase</shortName>
        <ecNumber evidence="2">3.1.4.58</ecNumber>
    </recommendedName>
</protein>
<gene>
    <name evidence="3" type="ORF">Mia14_0533</name>
</gene>
<proteinExistence type="inferred from homology"/>
<evidence type="ECO:0000256" key="1">
    <source>
        <dbReference type="ARBA" id="ARBA00022801"/>
    </source>
</evidence>
<evidence type="ECO:0000313" key="4">
    <source>
        <dbReference type="Proteomes" id="UP000197679"/>
    </source>
</evidence>
<dbReference type="Gene3D" id="3.90.1140.10">
    <property type="entry name" value="Cyclic phosphodiesterase"/>
    <property type="match status" value="1"/>
</dbReference>
<comment type="function">
    <text evidence="2">Hydrolyzes RNA 2',3'-cyclic phosphodiester to an RNA 2'-phosphomonoester.</text>
</comment>
<evidence type="ECO:0000313" key="3">
    <source>
        <dbReference type="EMBL" id="ASI13846.1"/>
    </source>
</evidence>
<feature type="active site" description="Proton donor" evidence="2">
    <location>
        <position position="39"/>
    </location>
</feature>
<dbReference type="GO" id="GO:0008664">
    <property type="term" value="F:RNA 2',3'-cyclic 3'-phosphodiesterase activity"/>
    <property type="evidence" value="ECO:0007669"/>
    <property type="project" value="UniProtKB-EC"/>
</dbReference>
<dbReference type="PANTHER" id="PTHR35561">
    <property type="entry name" value="RNA 2',3'-CYCLIC PHOSPHODIESTERASE"/>
    <property type="match status" value="1"/>
</dbReference>
<keyword evidence="3" id="KW-0436">Ligase</keyword>
<feature type="short sequence motif" description="HXTX 2" evidence="2">
    <location>
        <begin position="123"/>
        <end position="126"/>
    </location>
</feature>
<keyword evidence="1 2" id="KW-0378">Hydrolase</keyword>
<accession>A0A218NN04</accession>
<dbReference type="KEGG" id="marh:Mia14_0533"/>
<feature type="active site" description="Proton acceptor" evidence="2">
    <location>
        <position position="123"/>
    </location>
</feature>
<dbReference type="EMBL" id="CP019964">
    <property type="protein sequence ID" value="ASI13846.1"/>
    <property type="molecule type" value="Genomic_DNA"/>
</dbReference>
<dbReference type="OrthoDB" id="44091at2157"/>
<comment type="catalytic activity">
    <reaction evidence="2">
        <text>a 3'-end 2',3'-cyclophospho-ribonucleotide-RNA + H2O = a 3'-end 2'-phospho-ribonucleotide-RNA + H(+)</text>
        <dbReference type="Rhea" id="RHEA:11828"/>
        <dbReference type="Rhea" id="RHEA-COMP:10464"/>
        <dbReference type="Rhea" id="RHEA-COMP:17353"/>
        <dbReference type="ChEBI" id="CHEBI:15377"/>
        <dbReference type="ChEBI" id="CHEBI:15378"/>
        <dbReference type="ChEBI" id="CHEBI:83064"/>
        <dbReference type="ChEBI" id="CHEBI:173113"/>
        <dbReference type="EC" id="3.1.4.58"/>
    </reaction>
</comment>
<dbReference type="SUPFAM" id="SSF55144">
    <property type="entry name" value="LigT-like"/>
    <property type="match status" value="1"/>
</dbReference>
<name>A0A218NN04_9ARCH</name>
<dbReference type="EC" id="3.1.4.58" evidence="2"/>
<dbReference type="Proteomes" id="UP000197679">
    <property type="component" value="Chromosome"/>
</dbReference>
<dbReference type="NCBIfam" id="TIGR02258">
    <property type="entry name" value="2_5_ligase"/>
    <property type="match status" value="1"/>
</dbReference>
<dbReference type="GO" id="GO:0016874">
    <property type="term" value="F:ligase activity"/>
    <property type="evidence" value="ECO:0007669"/>
    <property type="project" value="UniProtKB-KW"/>
</dbReference>
<dbReference type="AlphaFoldDB" id="A0A218NN04"/>
<feature type="short sequence motif" description="HXTX 1" evidence="2">
    <location>
        <begin position="39"/>
        <end position="42"/>
    </location>
</feature>
<dbReference type="RefSeq" id="WP_088820110.1">
    <property type="nucleotide sequence ID" value="NZ_CP019964.1"/>
</dbReference>
<keyword evidence="4" id="KW-1185">Reference proteome</keyword>
<reference evidence="3 4" key="1">
    <citation type="journal article" date="2017" name="Nat. Commun.">
        <title>'ARMAN' archaea depend on association with euryarchaeal host in culture and in situ.</title>
        <authorList>
            <person name="Golyshina O."/>
            <person name="Toshchakov S."/>
            <person name="Makarova K."/>
            <person name="Gavrilov S."/>
            <person name="Korzhenkov A."/>
            <person name="La Cono V."/>
            <person name="Arcadi E."/>
            <person name="Nechitaylo T."/>
            <person name="Ferrer M."/>
            <person name="Kublanov I."/>
            <person name="Wolf Y."/>
            <person name="Yakimov M."/>
            <person name="Golyshin P."/>
            <person name="Slesarev A."/>
            <person name="Kozyavkin S."/>
        </authorList>
    </citation>
    <scope>NUCLEOTIDE SEQUENCE [LARGE SCALE GENOMIC DNA]</scope>
    <source>
        <strain evidence="3 4">Mia14</strain>
    </source>
</reference>
<dbReference type="Pfam" id="PF13563">
    <property type="entry name" value="2_5_RNA_ligase2"/>
    <property type="match status" value="1"/>
</dbReference>
<dbReference type="InterPro" id="IPR009097">
    <property type="entry name" value="Cyclic_Pdiesterase"/>
</dbReference>
<dbReference type="PANTHER" id="PTHR35561:SF1">
    <property type="entry name" value="RNA 2',3'-CYCLIC PHOSPHODIESTERASE"/>
    <property type="match status" value="1"/>
</dbReference>
<evidence type="ECO:0000256" key="2">
    <source>
        <dbReference type="HAMAP-Rule" id="MF_01940"/>
    </source>
</evidence>
<dbReference type="InterPro" id="IPR004175">
    <property type="entry name" value="RNA_CPDase"/>
</dbReference>
<organism evidence="3 4">
    <name type="scientific">Candidatus Mancarchaeum acidiphilum</name>
    <dbReference type="NCBI Taxonomy" id="1920749"/>
    <lineage>
        <taxon>Archaea</taxon>
        <taxon>Candidatus Micrarchaeota</taxon>
        <taxon>Candidatus Mancarchaeum</taxon>
    </lineage>
</organism>